<comment type="caution">
    <text evidence="1">The sequence shown here is derived from an EMBL/GenBank/DDBJ whole genome shotgun (WGS) entry which is preliminary data.</text>
</comment>
<gene>
    <name evidence="1" type="ORF">GR217_34250</name>
</gene>
<evidence type="ECO:0000313" key="1">
    <source>
        <dbReference type="EMBL" id="NEI52682.1"/>
    </source>
</evidence>
<name>A0AAE4YWP4_9HYPH</name>
<sequence length="213" mass="22659">MAYDAAKKAARFAKAKGAHDTVIAAAHRAQADALEIEAGAKRLLADEYDAAQERGEVATVGKPVNVPDGNNKSTAADIGLSRKDVHEARQIRDAEKADPGVIRRTLDEKLESGEEPTKAALRKAVVEVAKQGLSGRPASSSSNKNPLYRAPTKAGAAWTHLYGTCRALSEWASQGENVMLARRGVAERTDDQAANIAAVRKCAATLNSFLEDL</sequence>
<organism evidence="1 2">
    <name type="scientific">Rhizobium ruizarguesonis</name>
    <dbReference type="NCBI Taxonomy" id="2081791"/>
    <lineage>
        <taxon>Bacteria</taxon>
        <taxon>Pseudomonadati</taxon>
        <taxon>Pseudomonadota</taxon>
        <taxon>Alphaproteobacteria</taxon>
        <taxon>Hyphomicrobiales</taxon>
        <taxon>Rhizobiaceae</taxon>
        <taxon>Rhizobium/Agrobacterium group</taxon>
        <taxon>Rhizobium</taxon>
    </lineage>
</organism>
<evidence type="ECO:0000313" key="2">
    <source>
        <dbReference type="Proteomes" id="UP000661163"/>
    </source>
</evidence>
<accession>A0AAE4YWP4</accession>
<dbReference type="Proteomes" id="UP000661163">
    <property type="component" value="Unassembled WGS sequence"/>
</dbReference>
<protein>
    <submittedName>
        <fullName evidence="1">Uncharacterized protein</fullName>
    </submittedName>
</protein>
<dbReference type="EMBL" id="WUFC01000046">
    <property type="protein sequence ID" value="NEI52682.1"/>
    <property type="molecule type" value="Genomic_DNA"/>
</dbReference>
<reference evidence="1 2" key="1">
    <citation type="submission" date="2019-12" db="EMBL/GenBank/DDBJ databases">
        <title>Rhizobium genotypes associated with high levels of biological nitrogen fixation by grain legumes in a temperate-maritime cropping system.</title>
        <authorList>
            <person name="Maluk M."/>
            <person name="Francesc Ferrando Molina F."/>
            <person name="Lopez Del Egido L."/>
            <person name="Lafos M."/>
            <person name="Langarica-Fuentes A."/>
            <person name="Gebre Yohannes G."/>
            <person name="Young M.W."/>
            <person name="Martin P."/>
            <person name="Gantlett R."/>
            <person name="Kenicer G."/>
            <person name="Hawes C."/>
            <person name="Begg G.S."/>
            <person name="Quilliam R.S."/>
            <person name="Squire G.R."/>
            <person name="Poole P.S."/>
            <person name="Young P.W."/>
            <person name="Iannetta P.M."/>
            <person name="James E.K."/>
        </authorList>
    </citation>
    <scope>NUCLEOTIDE SEQUENCE [LARGE SCALE GENOMIC DNA]</scope>
    <source>
        <strain evidence="1 2">JHI985</strain>
    </source>
</reference>
<dbReference type="RefSeq" id="WP_164566528.1">
    <property type="nucleotide sequence ID" value="NZ_WUFC01000046.1"/>
</dbReference>
<proteinExistence type="predicted"/>
<dbReference type="AlphaFoldDB" id="A0AAE4YWP4"/>